<name>A0ABM0USR9_CAMSA</name>
<gene>
    <name evidence="2" type="primary">LOC104728418</name>
</gene>
<dbReference type="GeneID" id="104728418"/>
<dbReference type="PANTHER" id="PTHR47150:SF5">
    <property type="entry name" value="OS07G0546750 PROTEIN"/>
    <property type="match status" value="1"/>
</dbReference>
<organism evidence="1 2">
    <name type="scientific">Camelina sativa</name>
    <name type="common">False flax</name>
    <name type="synonym">Myagrum sativum</name>
    <dbReference type="NCBI Taxonomy" id="90675"/>
    <lineage>
        <taxon>Eukaryota</taxon>
        <taxon>Viridiplantae</taxon>
        <taxon>Streptophyta</taxon>
        <taxon>Embryophyta</taxon>
        <taxon>Tracheophyta</taxon>
        <taxon>Spermatophyta</taxon>
        <taxon>Magnoliopsida</taxon>
        <taxon>eudicotyledons</taxon>
        <taxon>Gunneridae</taxon>
        <taxon>Pentapetalae</taxon>
        <taxon>rosids</taxon>
        <taxon>malvids</taxon>
        <taxon>Brassicales</taxon>
        <taxon>Brassicaceae</taxon>
        <taxon>Camelineae</taxon>
        <taxon>Camelina</taxon>
    </lineage>
</organism>
<evidence type="ECO:0000313" key="1">
    <source>
        <dbReference type="Proteomes" id="UP000694864"/>
    </source>
</evidence>
<proteinExistence type="predicted"/>
<reference evidence="2" key="2">
    <citation type="submission" date="2025-08" db="UniProtKB">
        <authorList>
            <consortium name="RefSeq"/>
        </authorList>
    </citation>
    <scope>IDENTIFICATION</scope>
    <source>
        <tissue evidence="2">Leaf</tissue>
    </source>
</reference>
<protein>
    <submittedName>
        <fullName evidence="2">Uncharacterized protein LOC104728418</fullName>
    </submittedName>
</protein>
<accession>A0ABM0USR9</accession>
<evidence type="ECO:0000313" key="2">
    <source>
        <dbReference type="RefSeq" id="XP_010445698.1"/>
    </source>
</evidence>
<sequence>MSNWSSDEKIDEEIDEMVEEEVDEMVEEIQYNYSHPEVPTAPIVRRVHINRNREEGHTRLWNDYFSENPTYIQDMFRRRNRMNKPLFIHIVSTIENGVSYFRQRRDATGRLGLSALQKCTAAIRMMAYGCAADAVDEYLRLAETTAYKCLENL</sequence>
<dbReference type="PANTHER" id="PTHR47150">
    <property type="entry name" value="OS12G0169200 PROTEIN"/>
    <property type="match status" value="1"/>
</dbReference>
<dbReference type="RefSeq" id="XP_010445698.1">
    <property type="nucleotide sequence ID" value="XM_010447396.1"/>
</dbReference>
<keyword evidence="1" id="KW-1185">Reference proteome</keyword>
<reference evidence="1" key="1">
    <citation type="journal article" date="2014" name="Nat. Commun.">
        <title>The emerging biofuel crop Camelina sativa retains a highly undifferentiated hexaploid genome structure.</title>
        <authorList>
            <person name="Kagale S."/>
            <person name="Koh C."/>
            <person name="Nixon J."/>
            <person name="Bollina V."/>
            <person name="Clarke W.E."/>
            <person name="Tuteja R."/>
            <person name="Spillane C."/>
            <person name="Robinson S.J."/>
            <person name="Links M.G."/>
            <person name="Clarke C."/>
            <person name="Higgins E.E."/>
            <person name="Huebert T."/>
            <person name="Sharpe A.G."/>
            <person name="Parkin I.A."/>
        </authorList>
    </citation>
    <scope>NUCLEOTIDE SEQUENCE [LARGE SCALE GENOMIC DNA]</scope>
    <source>
        <strain evidence="1">cv. DH55</strain>
    </source>
</reference>
<dbReference type="Proteomes" id="UP000694864">
    <property type="component" value="Chromosome 11"/>
</dbReference>